<organism evidence="2 3">
    <name type="scientific">Saccharopolyspora phatthalungensis</name>
    <dbReference type="NCBI Taxonomy" id="664693"/>
    <lineage>
        <taxon>Bacteria</taxon>
        <taxon>Bacillati</taxon>
        <taxon>Actinomycetota</taxon>
        <taxon>Actinomycetes</taxon>
        <taxon>Pseudonocardiales</taxon>
        <taxon>Pseudonocardiaceae</taxon>
        <taxon>Saccharopolyspora</taxon>
    </lineage>
</organism>
<dbReference type="AlphaFoldDB" id="A0A840Q5W1"/>
<sequence length="61" mass="7029">MADQEFPSGDDDRAHGKRRTGSYFMLPSEQAEQFKRTEAELKKSPDRAIDRDARRTNGNKD</sequence>
<dbReference type="RefSeq" id="WP_184726695.1">
    <property type="nucleotide sequence ID" value="NZ_JACHIW010000001.1"/>
</dbReference>
<gene>
    <name evidence="2" type="ORF">BJ970_002871</name>
</gene>
<evidence type="ECO:0000256" key="1">
    <source>
        <dbReference type="SAM" id="MobiDB-lite"/>
    </source>
</evidence>
<evidence type="ECO:0000313" key="3">
    <source>
        <dbReference type="Proteomes" id="UP000584374"/>
    </source>
</evidence>
<dbReference type="EMBL" id="JACHIW010000001">
    <property type="protein sequence ID" value="MBB5155337.1"/>
    <property type="molecule type" value="Genomic_DNA"/>
</dbReference>
<reference evidence="2 3" key="1">
    <citation type="submission" date="2020-08" db="EMBL/GenBank/DDBJ databases">
        <title>Sequencing the genomes of 1000 actinobacteria strains.</title>
        <authorList>
            <person name="Klenk H.-P."/>
        </authorList>
    </citation>
    <scope>NUCLEOTIDE SEQUENCE [LARGE SCALE GENOMIC DNA]</scope>
    <source>
        <strain evidence="2 3">DSM 45584</strain>
    </source>
</reference>
<proteinExistence type="predicted"/>
<evidence type="ECO:0000313" key="2">
    <source>
        <dbReference type="EMBL" id="MBB5155337.1"/>
    </source>
</evidence>
<keyword evidence="3" id="KW-1185">Reference proteome</keyword>
<dbReference type="Proteomes" id="UP000584374">
    <property type="component" value="Unassembled WGS sequence"/>
</dbReference>
<feature type="region of interest" description="Disordered" evidence="1">
    <location>
        <begin position="1"/>
        <end position="61"/>
    </location>
</feature>
<accession>A0A840Q5W1</accession>
<feature type="compositionally biased region" description="Basic and acidic residues" evidence="1">
    <location>
        <begin position="32"/>
        <end position="61"/>
    </location>
</feature>
<name>A0A840Q5W1_9PSEU</name>
<comment type="caution">
    <text evidence="2">The sequence shown here is derived from an EMBL/GenBank/DDBJ whole genome shotgun (WGS) entry which is preliminary data.</text>
</comment>
<protein>
    <submittedName>
        <fullName evidence="2">Uncharacterized protein</fullName>
    </submittedName>
</protein>